<evidence type="ECO:0000313" key="2">
    <source>
        <dbReference type="Proteomes" id="UP000828048"/>
    </source>
</evidence>
<keyword evidence="2" id="KW-1185">Reference proteome</keyword>
<protein>
    <submittedName>
        <fullName evidence="1">Uncharacterized protein</fullName>
    </submittedName>
</protein>
<organism evidence="1 2">
    <name type="scientific">Vaccinium darrowii</name>
    <dbReference type="NCBI Taxonomy" id="229202"/>
    <lineage>
        <taxon>Eukaryota</taxon>
        <taxon>Viridiplantae</taxon>
        <taxon>Streptophyta</taxon>
        <taxon>Embryophyta</taxon>
        <taxon>Tracheophyta</taxon>
        <taxon>Spermatophyta</taxon>
        <taxon>Magnoliopsida</taxon>
        <taxon>eudicotyledons</taxon>
        <taxon>Gunneridae</taxon>
        <taxon>Pentapetalae</taxon>
        <taxon>asterids</taxon>
        <taxon>Ericales</taxon>
        <taxon>Ericaceae</taxon>
        <taxon>Vaccinioideae</taxon>
        <taxon>Vaccinieae</taxon>
        <taxon>Vaccinium</taxon>
    </lineage>
</organism>
<proteinExistence type="predicted"/>
<comment type="caution">
    <text evidence="1">The sequence shown here is derived from an EMBL/GenBank/DDBJ whole genome shotgun (WGS) entry which is preliminary data.</text>
</comment>
<accession>A0ACB7XAM6</accession>
<dbReference type="Proteomes" id="UP000828048">
    <property type="component" value="Chromosome 6"/>
</dbReference>
<sequence>MFYRPRVSITTTITREVNGSQIPKQFPKPAPPARLTLLPERWYSSSSSLLSIPPSKSTQHRDGHFIRCCSPPYDCDAAPTPIDDRNLFHGNLYYYYYYSRQKLAAPHNLSQLRRLHALLIVGGGFFHSTDTALGSHLVHTYVKFGSVHEALLVFHHHLLPQKNKNNHNHKIIAWNAILRGYVNAGQFSEAIELYNLMLTQRNPLVPDNFTYPLVLKACSGISALQTGRGIVESIRFNTTHSNKKPNIYVECAAVDMFAKCGSLGEARMVFEDMTSRDLASWTAIICGTMHIGNWLEALHLFTRMRSEQGIKPDSAIVAVLLRVCGRLEEARQLGMTLQGFAIRSGFETDLYISNALVDMYCKCGDTLEAYRIFSNMVHKDAVSWNTLIAGYVQNCDYPRSIELYLEMKSFGVRTTAVTAASVLPGFGRLKLLKQGKELHSYILKQGFLSDIVLASALIDMYANCGAKREAEHIFGIMSDKDIVVWNSMIVGCACDEDFDSAFRIFRGVWHSGLKPNSITLISILPVCAKWGTVKQGKEVHGYAIRSSLGTVVSVVNCLLDMYCKCGYLDLGAKVFDKMSEKNVVTYNTVISAHGIHGQAQQAFSFFDMMKAANIRPNKLTL</sequence>
<evidence type="ECO:0000313" key="1">
    <source>
        <dbReference type="EMBL" id="KAH7837813.1"/>
    </source>
</evidence>
<dbReference type="EMBL" id="CM037156">
    <property type="protein sequence ID" value="KAH7837813.1"/>
    <property type="molecule type" value="Genomic_DNA"/>
</dbReference>
<name>A0ACB7XAM6_9ERIC</name>
<reference evidence="1 2" key="1">
    <citation type="journal article" date="2021" name="Hortic Res">
        <title>High-quality reference genome and annotation aids understanding of berry development for evergreen blueberry (Vaccinium darrowii).</title>
        <authorList>
            <person name="Yu J."/>
            <person name="Hulse-Kemp A.M."/>
            <person name="Babiker E."/>
            <person name="Staton M."/>
        </authorList>
    </citation>
    <scope>NUCLEOTIDE SEQUENCE [LARGE SCALE GENOMIC DNA]</scope>
    <source>
        <strain evidence="2">cv. NJ 8807/NJ 8810</strain>
        <tissue evidence="1">Young leaf</tissue>
    </source>
</reference>
<gene>
    <name evidence="1" type="ORF">Vadar_018317</name>
</gene>